<evidence type="ECO:0000313" key="3">
    <source>
        <dbReference type="Proteomes" id="UP000240481"/>
    </source>
</evidence>
<protein>
    <recommendedName>
        <fullName evidence="4">Chalcone isomerase domain-containing protein</fullName>
    </recommendedName>
</protein>
<name>A0A0J8VE35_9GAMM</name>
<dbReference type="EMBL" id="PYLZ01000004">
    <property type="protein sequence ID" value="PSW24898.1"/>
    <property type="molecule type" value="Genomic_DNA"/>
</dbReference>
<organism evidence="2 3">
    <name type="scientific">Photobacterium swingsii</name>
    <dbReference type="NCBI Taxonomy" id="680026"/>
    <lineage>
        <taxon>Bacteria</taxon>
        <taxon>Pseudomonadati</taxon>
        <taxon>Pseudomonadota</taxon>
        <taxon>Gammaproteobacteria</taxon>
        <taxon>Vibrionales</taxon>
        <taxon>Vibrionaceae</taxon>
        <taxon>Photobacterium</taxon>
    </lineage>
</organism>
<reference evidence="2 3" key="1">
    <citation type="submission" date="2018-01" db="EMBL/GenBank/DDBJ databases">
        <title>Whole genome sequencing of Histamine producing bacteria.</title>
        <authorList>
            <person name="Butler K."/>
        </authorList>
    </citation>
    <scope>NUCLEOTIDE SEQUENCE [LARGE SCALE GENOMIC DNA]</scope>
    <source>
        <strain evidence="2 3">DSM 24669</strain>
    </source>
</reference>
<feature type="signal peptide" evidence="1">
    <location>
        <begin position="1"/>
        <end position="28"/>
    </location>
</feature>
<proteinExistence type="predicted"/>
<feature type="chain" id="PRO_5030009145" description="Chalcone isomerase domain-containing protein" evidence="1">
    <location>
        <begin position="29"/>
        <end position="193"/>
    </location>
</feature>
<dbReference type="STRING" id="680026.AB733_05585"/>
<dbReference type="Proteomes" id="UP000240481">
    <property type="component" value="Unassembled WGS sequence"/>
</dbReference>
<dbReference type="AlphaFoldDB" id="A0A0J8VE35"/>
<comment type="caution">
    <text evidence="2">The sequence shown here is derived from an EMBL/GenBank/DDBJ whole genome shotgun (WGS) entry which is preliminary data.</text>
</comment>
<evidence type="ECO:0000256" key="1">
    <source>
        <dbReference type="SAM" id="SignalP"/>
    </source>
</evidence>
<dbReference type="RefSeq" id="WP_053111767.1">
    <property type="nucleotide sequence ID" value="NZ_AP024853.1"/>
</dbReference>
<dbReference type="OrthoDB" id="8527419at2"/>
<gene>
    <name evidence="2" type="ORF">C9I94_08790</name>
</gene>
<evidence type="ECO:0008006" key="4">
    <source>
        <dbReference type="Google" id="ProtNLM"/>
    </source>
</evidence>
<keyword evidence="1" id="KW-0732">Signal</keyword>
<sequence length="193" mass="21476">MKSLTTAFITISLALTTFLFSAIASASAGNTTPQWLTWQSVGYAKLTWGPWDIYHSELRTPSGSYSGNAASGEQNMALVIRYQRDIDKDDLLEATDDQWKHLGFSVSQRQQWLSELAVLWPDVKKGDRLIFELNAQGGTFYFDANAKHATNKQGIIQLGQLSSPKVSSAFINIWLSPQTAYPKLRQQLIGQSS</sequence>
<accession>A0A0J8VE35</accession>
<keyword evidence="3" id="KW-1185">Reference proteome</keyword>
<evidence type="ECO:0000313" key="2">
    <source>
        <dbReference type="EMBL" id="PSW24898.1"/>
    </source>
</evidence>